<sequence>MKKSKNHKNVKVIIIVAVCLAFVVGIGAGVGAGRYFLDKKGQKTDAKTENAKPEHTSQNGSDVVKGEADSKDDGENADANSSKGESSKGDNSKDRADSTDPNQNDGKANEQNQGTDNQGQAAVTSTYDASVPADDKAVHRYEYIISDATWQEAFQDCLNRGGYLVRINSSDEYEAIRKEISRQKMTDIYFRIGGRRDSQSKDYYWVNEENKLFGEKLNSDSSWCSEEWMKGEPSFQDGNLEEKYMDLFFFDGEKRFVWNDVPDDMLKAEPAYSGKLGYICEYEN</sequence>
<name>A0ABS6D4U5_9FIRM</name>
<keyword evidence="5" id="KW-1185">Reference proteome</keyword>
<dbReference type="Pfam" id="PF00059">
    <property type="entry name" value="Lectin_C"/>
    <property type="match status" value="1"/>
</dbReference>
<evidence type="ECO:0000256" key="2">
    <source>
        <dbReference type="SAM" id="Phobius"/>
    </source>
</evidence>
<dbReference type="SUPFAM" id="SSF56436">
    <property type="entry name" value="C-type lectin-like"/>
    <property type="match status" value="1"/>
</dbReference>
<keyword evidence="2" id="KW-1133">Transmembrane helix</keyword>
<feature type="compositionally biased region" description="Polar residues" evidence="1">
    <location>
        <begin position="99"/>
        <end position="128"/>
    </location>
</feature>
<evidence type="ECO:0000256" key="1">
    <source>
        <dbReference type="SAM" id="MobiDB-lite"/>
    </source>
</evidence>
<proteinExistence type="predicted"/>
<keyword evidence="2" id="KW-0472">Membrane</keyword>
<evidence type="ECO:0000313" key="5">
    <source>
        <dbReference type="Proteomes" id="UP000723714"/>
    </source>
</evidence>
<comment type="caution">
    <text evidence="4">The sequence shown here is derived from an EMBL/GenBank/DDBJ whole genome shotgun (WGS) entry which is preliminary data.</text>
</comment>
<dbReference type="InterPro" id="IPR016187">
    <property type="entry name" value="CTDL_fold"/>
</dbReference>
<evidence type="ECO:0000259" key="3">
    <source>
        <dbReference type="PROSITE" id="PS50041"/>
    </source>
</evidence>
<protein>
    <recommendedName>
        <fullName evidence="3">C-type lectin domain-containing protein</fullName>
    </recommendedName>
</protein>
<feature type="compositionally biased region" description="Basic and acidic residues" evidence="1">
    <location>
        <begin position="64"/>
        <end position="74"/>
    </location>
</feature>
<dbReference type="Proteomes" id="UP000723714">
    <property type="component" value="Unassembled WGS sequence"/>
</dbReference>
<evidence type="ECO:0000313" key="4">
    <source>
        <dbReference type="EMBL" id="MBU3876503.1"/>
    </source>
</evidence>
<dbReference type="EMBL" id="JABACJ020000010">
    <property type="protein sequence ID" value="MBU3876503.1"/>
    <property type="molecule type" value="Genomic_DNA"/>
</dbReference>
<dbReference type="CDD" id="cd00037">
    <property type="entry name" value="CLECT"/>
    <property type="match status" value="1"/>
</dbReference>
<reference evidence="4 5" key="1">
    <citation type="submission" date="2021-06" db="EMBL/GenBank/DDBJ databases">
        <title>Faecalicatena sp. nov. isolated from porcine feces.</title>
        <authorList>
            <person name="Oh B.S."/>
            <person name="Lee J.H."/>
        </authorList>
    </citation>
    <scope>NUCLEOTIDE SEQUENCE [LARGE SCALE GENOMIC DNA]</scope>
    <source>
        <strain evidence="4 5">AGMB00832</strain>
    </source>
</reference>
<feature type="region of interest" description="Disordered" evidence="1">
    <location>
        <begin position="44"/>
        <end position="128"/>
    </location>
</feature>
<dbReference type="Gene3D" id="3.10.100.10">
    <property type="entry name" value="Mannose-Binding Protein A, subunit A"/>
    <property type="match status" value="1"/>
</dbReference>
<dbReference type="RefSeq" id="WP_168866416.1">
    <property type="nucleotide sequence ID" value="NZ_JABACJ020000010.1"/>
</dbReference>
<gene>
    <name evidence="4" type="ORF">HGO97_011840</name>
</gene>
<feature type="compositionally biased region" description="Basic and acidic residues" evidence="1">
    <location>
        <begin position="44"/>
        <end position="55"/>
    </location>
</feature>
<dbReference type="PROSITE" id="PS50041">
    <property type="entry name" value="C_TYPE_LECTIN_2"/>
    <property type="match status" value="1"/>
</dbReference>
<dbReference type="SMART" id="SM00034">
    <property type="entry name" value="CLECT"/>
    <property type="match status" value="1"/>
</dbReference>
<feature type="transmembrane region" description="Helical" evidence="2">
    <location>
        <begin position="12"/>
        <end position="37"/>
    </location>
</feature>
<feature type="domain" description="C-type lectin" evidence="3">
    <location>
        <begin position="141"/>
        <end position="260"/>
    </location>
</feature>
<accession>A0ABS6D4U5</accession>
<organism evidence="4 5">
    <name type="scientific">Faecalicatena faecalis</name>
    <dbReference type="NCBI Taxonomy" id="2726362"/>
    <lineage>
        <taxon>Bacteria</taxon>
        <taxon>Bacillati</taxon>
        <taxon>Bacillota</taxon>
        <taxon>Clostridia</taxon>
        <taxon>Lachnospirales</taxon>
        <taxon>Lachnospiraceae</taxon>
        <taxon>Faecalicatena</taxon>
    </lineage>
</organism>
<dbReference type="InterPro" id="IPR016186">
    <property type="entry name" value="C-type_lectin-like/link_sf"/>
</dbReference>
<feature type="compositionally biased region" description="Basic and acidic residues" evidence="1">
    <location>
        <begin position="85"/>
        <end position="98"/>
    </location>
</feature>
<keyword evidence="2" id="KW-0812">Transmembrane</keyword>
<dbReference type="InterPro" id="IPR001304">
    <property type="entry name" value="C-type_lectin-like"/>
</dbReference>